<organism evidence="2 3">
    <name type="scientific">Aspergillus ruber (strain CBS 135680)</name>
    <dbReference type="NCBI Taxonomy" id="1388766"/>
    <lineage>
        <taxon>Eukaryota</taxon>
        <taxon>Fungi</taxon>
        <taxon>Dikarya</taxon>
        <taxon>Ascomycota</taxon>
        <taxon>Pezizomycotina</taxon>
        <taxon>Eurotiomycetes</taxon>
        <taxon>Eurotiomycetidae</taxon>
        <taxon>Eurotiales</taxon>
        <taxon>Aspergillaceae</taxon>
        <taxon>Aspergillus</taxon>
        <taxon>Aspergillus subgen. Aspergillus</taxon>
    </lineage>
</organism>
<dbReference type="HOGENOM" id="CLU_605454_0_0_1"/>
<feature type="compositionally biased region" description="Pro residues" evidence="1">
    <location>
        <begin position="246"/>
        <end position="263"/>
    </location>
</feature>
<dbReference type="OrthoDB" id="5431097at2759"/>
<proteinExistence type="predicted"/>
<evidence type="ECO:0000313" key="3">
    <source>
        <dbReference type="Proteomes" id="UP000019804"/>
    </source>
</evidence>
<feature type="compositionally biased region" description="Pro residues" evidence="1">
    <location>
        <begin position="56"/>
        <end position="74"/>
    </location>
</feature>
<feature type="compositionally biased region" description="Basic and acidic residues" evidence="1">
    <location>
        <begin position="478"/>
        <end position="506"/>
    </location>
</feature>
<dbReference type="Proteomes" id="UP000019804">
    <property type="component" value="Unassembled WGS sequence"/>
</dbReference>
<accession>A0A017SFD7</accession>
<feature type="compositionally biased region" description="Polar residues" evidence="1">
    <location>
        <begin position="416"/>
        <end position="430"/>
    </location>
</feature>
<dbReference type="STRING" id="1388766.A0A017SFD7"/>
<dbReference type="AlphaFoldDB" id="A0A017SFD7"/>
<evidence type="ECO:0000256" key="1">
    <source>
        <dbReference type="SAM" id="MobiDB-lite"/>
    </source>
</evidence>
<dbReference type="GeneID" id="63696903"/>
<name>A0A017SFD7_ASPRC</name>
<feature type="compositionally biased region" description="Basic residues" evidence="1">
    <location>
        <begin position="224"/>
        <end position="242"/>
    </location>
</feature>
<dbReference type="RefSeq" id="XP_040639345.1">
    <property type="nucleotide sequence ID" value="XM_040781779.1"/>
</dbReference>
<feature type="compositionally biased region" description="Pro residues" evidence="1">
    <location>
        <begin position="183"/>
        <end position="196"/>
    </location>
</feature>
<feature type="region of interest" description="Disordered" evidence="1">
    <location>
        <begin position="361"/>
        <end position="506"/>
    </location>
</feature>
<feature type="region of interest" description="Disordered" evidence="1">
    <location>
        <begin position="1"/>
        <end position="80"/>
    </location>
</feature>
<evidence type="ECO:0000313" key="2">
    <source>
        <dbReference type="EMBL" id="EYE95657.1"/>
    </source>
</evidence>
<sequence>MTVAAPPVPPTTLHENGPVHTHGPVNPMTLPRFHPIAMNPNQHMPPDPAMQHHFRPYPPPPPPQQHPHPPPHPAQEPGLHPSHIEHIEARLRQLENEEAARMATRSQLLAIRKREDEDFRRMTENAEAEEEDLRRQRKRLKRESMGIGVNGSMDSPPLRPTPPRRLSETNAATTLAFFKQQTPPDPRPLPTPPSQAPPHHHAHPHAHPAHPHQHQHQHPPQPHPHAHAHSHPHPHAHPHHVQVHPAAPPAASLPPQPHHPAPFDPSSGSIRKKQKYTIKNVEAWGERHGRPAAHDPSGRSLWKRPSDGNLVYLTCPIPGCGKADFVTLHGFMCHLTKKHKDRTLGSQSRALEVCGVVYDPNAPLPPVRTVQRASTEESRLESNQADGDGYPQEMEYSTGSDEEEDQDTYAVKSEATDNAEQQTRIEQSTPALPPAAPSNTNGSIKQSISSIIDNPESMALPQSSETPASASQEQTTPVREKVEPTEPSSDREPSETKEAEVKTEAK</sequence>
<gene>
    <name evidence="2" type="ORF">EURHEDRAFT_411939</name>
</gene>
<feature type="compositionally biased region" description="Basic residues" evidence="1">
    <location>
        <begin position="198"/>
        <end position="217"/>
    </location>
</feature>
<reference evidence="3" key="1">
    <citation type="journal article" date="2014" name="Nat. Commun.">
        <title>Genomic adaptations of the halophilic Dead Sea filamentous fungus Eurotium rubrum.</title>
        <authorList>
            <person name="Kis-Papo T."/>
            <person name="Weig A.R."/>
            <person name="Riley R."/>
            <person name="Persoh D."/>
            <person name="Salamov A."/>
            <person name="Sun H."/>
            <person name="Lipzen A."/>
            <person name="Wasser S.P."/>
            <person name="Rambold G."/>
            <person name="Grigoriev I.V."/>
            <person name="Nevo E."/>
        </authorList>
    </citation>
    <scope>NUCLEOTIDE SEQUENCE [LARGE SCALE GENOMIC DNA]</scope>
    <source>
        <strain evidence="3">CBS 135680</strain>
    </source>
</reference>
<protein>
    <submittedName>
        <fullName evidence="2">Uncharacterized protein</fullName>
    </submittedName>
</protein>
<feature type="region of interest" description="Disordered" evidence="1">
    <location>
        <begin position="122"/>
        <end position="166"/>
    </location>
</feature>
<keyword evidence="3" id="KW-1185">Reference proteome</keyword>
<feature type="region of interest" description="Disordered" evidence="1">
    <location>
        <begin position="180"/>
        <end position="274"/>
    </location>
</feature>
<dbReference type="EMBL" id="KK088421">
    <property type="protein sequence ID" value="EYE95657.1"/>
    <property type="molecule type" value="Genomic_DNA"/>
</dbReference>
<feature type="compositionally biased region" description="Pro residues" evidence="1">
    <location>
        <begin position="1"/>
        <end position="10"/>
    </location>
</feature>
<feature type="compositionally biased region" description="Polar residues" evidence="1">
    <location>
        <begin position="460"/>
        <end position="477"/>
    </location>
</feature>
<feature type="compositionally biased region" description="Polar residues" evidence="1">
    <location>
        <begin position="437"/>
        <end position="452"/>
    </location>
</feature>